<evidence type="ECO:0000313" key="2">
    <source>
        <dbReference type="EMBL" id="RXF67434.1"/>
    </source>
</evidence>
<dbReference type="EMBL" id="RYFI01000033">
    <property type="protein sequence ID" value="RXF67434.1"/>
    <property type="molecule type" value="Genomic_DNA"/>
</dbReference>
<dbReference type="PANTHER" id="PTHR46310">
    <property type="entry name" value="AMIDASE 1"/>
    <property type="match status" value="1"/>
</dbReference>
<accession>A0A4Q0M3J3</accession>
<dbReference type="GO" id="GO:0004040">
    <property type="term" value="F:amidase activity"/>
    <property type="evidence" value="ECO:0007669"/>
    <property type="project" value="UniProtKB-EC"/>
</dbReference>
<dbReference type="InterPro" id="IPR023631">
    <property type="entry name" value="Amidase_dom"/>
</dbReference>
<proteinExistence type="predicted"/>
<comment type="caution">
    <text evidence="2">The sequence shown here is derived from an EMBL/GenBank/DDBJ whole genome shotgun (WGS) entry which is preliminary data.</text>
</comment>
<gene>
    <name evidence="2" type="ORF">EK403_21320</name>
</gene>
<dbReference type="InterPro" id="IPR036928">
    <property type="entry name" value="AS_sf"/>
</dbReference>
<feature type="domain" description="Amidase" evidence="1">
    <location>
        <begin position="18"/>
        <end position="194"/>
    </location>
</feature>
<feature type="domain" description="Amidase" evidence="1">
    <location>
        <begin position="269"/>
        <end position="384"/>
    </location>
</feature>
<keyword evidence="3" id="KW-1185">Reference proteome</keyword>
<reference evidence="2 3" key="1">
    <citation type="submission" date="2018-12" db="EMBL/GenBank/DDBJ databases">
        <title>bacterium Hansschlegelia zhihuaiae S113.</title>
        <authorList>
            <person name="He J."/>
        </authorList>
    </citation>
    <scope>NUCLEOTIDE SEQUENCE [LARGE SCALE GENOMIC DNA]</scope>
    <source>
        <strain evidence="2 3">S 113</strain>
    </source>
</reference>
<dbReference type="PROSITE" id="PS00571">
    <property type="entry name" value="AMIDASES"/>
    <property type="match status" value="1"/>
</dbReference>
<dbReference type="Proteomes" id="UP000289708">
    <property type="component" value="Unassembled WGS sequence"/>
</dbReference>
<name>A0A4Q0M3J3_9HYPH</name>
<evidence type="ECO:0000313" key="3">
    <source>
        <dbReference type="Proteomes" id="UP000289708"/>
    </source>
</evidence>
<organism evidence="2 3">
    <name type="scientific">Hansschlegelia zhihuaiae</name>
    <dbReference type="NCBI Taxonomy" id="405005"/>
    <lineage>
        <taxon>Bacteria</taxon>
        <taxon>Pseudomonadati</taxon>
        <taxon>Pseudomonadota</taxon>
        <taxon>Alphaproteobacteria</taxon>
        <taxon>Hyphomicrobiales</taxon>
        <taxon>Methylopilaceae</taxon>
        <taxon>Hansschlegelia</taxon>
    </lineage>
</organism>
<protein>
    <submittedName>
        <fullName evidence="2">Amidase</fullName>
        <ecNumber evidence="2">3.5.1.4</ecNumber>
    </submittedName>
</protein>
<dbReference type="OrthoDB" id="9777859at2"/>
<dbReference type="SUPFAM" id="SSF75304">
    <property type="entry name" value="Amidase signature (AS) enzymes"/>
    <property type="match status" value="1"/>
</dbReference>
<dbReference type="NCBIfam" id="NF006169">
    <property type="entry name" value="PRK08310.1"/>
    <property type="match status" value="1"/>
</dbReference>
<keyword evidence="2" id="KW-0378">Hydrolase</keyword>
<dbReference type="EC" id="3.5.1.4" evidence="2"/>
<dbReference type="AlphaFoldDB" id="A0A4Q0M3J3"/>
<sequence length="391" mass="40587">MEIDDTVGAFVAHGREGRAPTTAEGPLAGLSFALKDLFDVKGVPTAAGNPDWLRTHPVPASTAPVARRLLDAGARLAGKTLTDEIAWSLTGENFHYGTPANAAAPGRIPGGSSSGSAAATAAGLVDFAIGTDTGGSVRLPASFCGLYGLRPSHGRISIAGAVALAPSYDTVGWFARDAALFEKVGRVLLTDWRDLEPPTRLLVADDMFDRADRDAQRALASALQDAAALFGEVAHVTVAGGRAASWRNVFRLLQAAEAWQTHGDWITRESPAFGPGVKQRFEAAARLDPAEVAAARAEREEIRARMEALVTPGSVLALPSAPGIAPPVGSPEIELDALRARAIELTCPAGHAGLPQVSLPLATVESCPVGLSFVAPRGADEQLLALALRLG</sequence>
<dbReference type="InterPro" id="IPR020556">
    <property type="entry name" value="Amidase_CS"/>
</dbReference>
<dbReference type="Pfam" id="PF01425">
    <property type="entry name" value="Amidase"/>
    <property type="match status" value="2"/>
</dbReference>
<dbReference type="Gene3D" id="3.90.1300.10">
    <property type="entry name" value="Amidase signature (AS) domain"/>
    <property type="match status" value="1"/>
</dbReference>
<evidence type="ECO:0000259" key="1">
    <source>
        <dbReference type="Pfam" id="PF01425"/>
    </source>
</evidence>
<dbReference type="PANTHER" id="PTHR46310:SF7">
    <property type="entry name" value="AMIDASE 1"/>
    <property type="match status" value="1"/>
</dbReference>